<dbReference type="Proteomes" id="UP000472266">
    <property type="component" value="Chromosome 21"/>
</dbReference>
<keyword evidence="3" id="KW-0238">DNA-binding</keyword>
<keyword evidence="2" id="KW-0805">Transcription regulation</keyword>
<keyword evidence="6" id="KW-0539">Nucleus</keyword>
<sequence length="359" mass="38762">MGRKKIQISRILDQRNRQVTFTKRKFGLMKKAYELSVLCDCEIALIIFNSTNRLFQYASTDMDKVLLKYTEYSEPHESRTNSDILETLKRKGLGLESHELEVDEGLDPGEKARRLSEGMDLSVARPRFYVSRCCPQGPQGPHPLPAPDLCFALQSPAPLPEAAYGSSPPATSTSLSSTTTASPVSPSSPQPKQVSPGPSAPGQRGPPPGRPPLLTLGLLLSRVWGWGGPTTLRFPAAWPHSMAAPTGHGSTGVRMGDSHRVGDMGWGRICSWGAAAPMSTTSQPWVMPAPKAQPLLPPCWGLSSFTSKLGQMGSPQEPHHPPLLAEPISNWIFPGGRVPMSLPVTHWAPSSARLGRAGT</sequence>
<dbReference type="GO" id="GO:0000978">
    <property type="term" value="F:RNA polymerase II cis-regulatory region sequence-specific DNA binding"/>
    <property type="evidence" value="ECO:0007669"/>
    <property type="project" value="TreeGrafter"/>
</dbReference>
<dbReference type="PANTHER" id="PTHR11945">
    <property type="entry name" value="MADS BOX PROTEIN"/>
    <property type="match status" value="1"/>
</dbReference>
<dbReference type="GO" id="GO:0030154">
    <property type="term" value="P:cell differentiation"/>
    <property type="evidence" value="ECO:0007669"/>
    <property type="project" value="TreeGrafter"/>
</dbReference>
<evidence type="ECO:0000256" key="4">
    <source>
        <dbReference type="ARBA" id="ARBA00023159"/>
    </source>
</evidence>
<dbReference type="GO" id="GO:0042826">
    <property type="term" value="F:histone deacetylase binding"/>
    <property type="evidence" value="ECO:0007669"/>
    <property type="project" value="TreeGrafter"/>
</dbReference>
<dbReference type="Ensembl" id="ENSSHBT00005022748.1">
    <property type="protein sequence ID" value="ENSSHBP00005019039.1"/>
    <property type="gene ID" value="ENSSHBG00005016361.1"/>
</dbReference>
<evidence type="ECO:0000256" key="2">
    <source>
        <dbReference type="ARBA" id="ARBA00023015"/>
    </source>
</evidence>
<dbReference type="InterPro" id="IPR033896">
    <property type="entry name" value="MEF2-like_N"/>
</dbReference>
<evidence type="ECO:0000256" key="1">
    <source>
        <dbReference type="ARBA" id="ARBA00004123"/>
    </source>
</evidence>
<reference evidence="9" key="3">
    <citation type="submission" date="2025-09" db="UniProtKB">
        <authorList>
            <consortium name="Ensembl"/>
        </authorList>
    </citation>
    <scope>IDENTIFICATION</scope>
</reference>
<dbReference type="AlphaFoldDB" id="A0A672UX22"/>
<dbReference type="GO" id="GO:0005634">
    <property type="term" value="C:nucleus"/>
    <property type="evidence" value="ECO:0007669"/>
    <property type="project" value="UniProtKB-SubCell"/>
</dbReference>
<dbReference type="PRINTS" id="PR00404">
    <property type="entry name" value="MADSDOMAIN"/>
</dbReference>
<dbReference type="InterPro" id="IPR036879">
    <property type="entry name" value="TF_MADSbox_sf"/>
</dbReference>
<dbReference type="GO" id="GO:0007507">
    <property type="term" value="P:heart development"/>
    <property type="evidence" value="ECO:0007669"/>
    <property type="project" value="TreeGrafter"/>
</dbReference>
<dbReference type="PROSITE" id="PS00350">
    <property type="entry name" value="MADS_BOX_1"/>
    <property type="match status" value="1"/>
</dbReference>
<dbReference type="GO" id="GO:0046983">
    <property type="term" value="F:protein dimerization activity"/>
    <property type="evidence" value="ECO:0007669"/>
    <property type="project" value="InterPro"/>
</dbReference>
<dbReference type="CDD" id="cd00265">
    <property type="entry name" value="MADS_MEF2_like"/>
    <property type="match status" value="1"/>
</dbReference>
<dbReference type="GO" id="GO:0000981">
    <property type="term" value="F:DNA-binding transcription factor activity, RNA polymerase II-specific"/>
    <property type="evidence" value="ECO:0007669"/>
    <property type="project" value="TreeGrafter"/>
</dbReference>
<organism evidence="9 10">
    <name type="scientific">Strigops habroptila</name>
    <name type="common">Kakapo</name>
    <dbReference type="NCBI Taxonomy" id="2489341"/>
    <lineage>
        <taxon>Eukaryota</taxon>
        <taxon>Metazoa</taxon>
        <taxon>Chordata</taxon>
        <taxon>Craniata</taxon>
        <taxon>Vertebrata</taxon>
        <taxon>Euteleostomi</taxon>
        <taxon>Archelosauria</taxon>
        <taxon>Archosauria</taxon>
        <taxon>Dinosauria</taxon>
        <taxon>Saurischia</taxon>
        <taxon>Theropoda</taxon>
        <taxon>Coelurosauria</taxon>
        <taxon>Aves</taxon>
        <taxon>Neognathae</taxon>
        <taxon>Neoaves</taxon>
        <taxon>Telluraves</taxon>
        <taxon>Australaves</taxon>
        <taxon>Psittaciformes</taxon>
        <taxon>Psittacidae</taxon>
        <taxon>Strigops</taxon>
    </lineage>
</organism>
<evidence type="ECO:0000256" key="6">
    <source>
        <dbReference type="ARBA" id="ARBA00023242"/>
    </source>
</evidence>
<accession>A0A672UX22</accession>
<evidence type="ECO:0000256" key="5">
    <source>
        <dbReference type="ARBA" id="ARBA00023163"/>
    </source>
</evidence>
<dbReference type="InterPro" id="IPR002100">
    <property type="entry name" value="TF_MADSbox"/>
</dbReference>
<feature type="domain" description="MADS-box" evidence="8">
    <location>
        <begin position="1"/>
        <end position="61"/>
    </location>
</feature>
<evidence type="ECO:0000256" key="3">
    <source>
        <dbReference type="ARBA" id="ARBA00023125"/>
    </source>
</evidence>
<dbReference type="PANTHER" id="PTHR11945:SF383">
    <property type="entry name" value="MYOCYTE-SPECIFIC ENHANCER FACTOR 2B"/>
    <property type="match status" value="1"/>
</dbReference>
<evidence type="ECO:0000256" key="7">
    <source>
        <dbReference type="SAM" id="MobiDB-lite"/>
    </source>
</evidence>
<dbReference type="SUPFAM" id="SSF55455">
    <property type="entry name" value="SRF-like"/>
    <property type="match status" value="1"/>
</dbReference>
<proteinExistence type="predicted"/>
<protein>
    <submittedName>
        <fullName evidence="9">Myocyte enhancer factor 2B</fullName>
    </submittedName>
</protein>
<dbReference type="FunFam" id="3.40.1810.10:FF:000001">
    <property type="entry name" value="Myocyte-specific enhancer factor 2A homolog"/>
    <property type="match status" value="1"/>
</dbReference>
<feature type="compositionally biased region" description="Low complexity" evidence="7">
    <location>
        <begin position="165"/>
        <end position="203"/>
    </location>
</feature>
<feature type="region of interest" description="Disordered" evidence="7">
    <location>
        <begin position="160"/>
        <end position="213"/>
    </location>
</feature>
<keyword evidence="4" id="KW-0010">Activator</keyword>
<dbReference type="Pfam" id="PF00319">
    <property type="entry name" value="SRF-TF"/>
    <property type="match status" value="1"/>
</dbReference>
<evidence type="ECO:0000259" key="8">
    <source>
        <dbReference type="PROSITE" id="PS50066"/>
    </source>
</evidence>
<dbReference type="PROSITE" id="PS50066">
    <property type="entry name" value="MADS_BOX_2"/>
    <property type="match status" value="1"/>
</dbReference>
<evidence type="ECO:0000313" key="10">
    <source>
        <dbReference type="Proteomes" id="UP000472266"/>
    </source>
</evidence>
<evidence type="ECO:0000313" key="9">
    <source>
        <dbReference type="Ensembl" id="ENSSHBP00005019039.1"/>
    </source>
</evidence>
<dbReference type="GeneTree" id="ENSGT00940000160699"/>
<dbReference type="SMART" id="SM00432">
    <property type="entry name" value="MADS"/>
    <property type="match status" value="1"/>
</dbReference>
<reference evidence="9 10" key="1">
    <citation type="submission" date="2019-11" db="EMBL/GenBank/DDBJ databases">
        <title>Strigops habroptila (kakapo) genome, bStrHab1, primary haplotype, v2.</title>
        <authorList>
            <person name="Jarvis E.D."/>
            <person name="Howard J."/>
            <person name="Rhie A."/>
            <person name="Phillippy A."/>
            <person name="Korlach J."/>
            <person name="Digby A."/>
            <person name="Iorns D."/>
            <person name="Eason D."/>
            <person name="Robertson B."/>
            <person name="Raemaekers T."/>
            <person name="Howe K."/>
            <person name="Lewin H."/>
            <person name="Damas J."/>
            <person name="Hastie A."/>
            <person name="Tracey A."/>
            <person name="Chow W."/>
            <person name="Fedrigo O."/>
        </authorList>
    </citation>
    <scope>NUCLEOTIDE SEQUENCE [LARGE SCALE GENOMIC DNA]</scope>
</reference>
<keyword evidence="5" id="KW-0804">Transcription</keyword>
<dbReference type="Gene3D" id="3.40.1810.10">
    <property type="entry name" value="Transcription factor, MADS-box"/>
    <property type="match status" value="1"/>
</dbReference>
<comment type="subcellular location">
    <subcellularLocation>
        <location evidence="1">Nucleus</location>
    </subcellularLocation>
</comment>
<gene>
    <name evidence="9" type="primary">MEF2B</name>
</gene>
<keyword evidence="10" id="KW-1185">Reference proteome</keyword>
<reference evidence="9" key="2">
    <citation type="submission" date="2025-08" db="UniProtKB">
        <authorList>
            <consortium name="Ensembl"/>
        </authorList>
    </citation>
    <scope>IDENTIFICATION</scope>
</reference>
<dbReference type="GO" id="GO:0045944">
    <property type="term" value="P:positive regulation of transcription by RNA polymerase II"/>
    <property type="evidence" value="ECO:0007669"/>
    <property type="project" value="InterPro"/>
</dbReference>
<name>A0A672UX22_STRHB</name>